<protein>
    <submittedName>
        <fullName evidence="2">Uncharacterized protein</fullName>
    </submittedName>
</protein>
<name>A0AAE1EJJ5_PETCI</name>
<organism evidence="2 3">
    <name type="scientific">Petrolisthes cinctipes</name>
    <name type="common">Flat porcelain crab</name>
    <dbReference type="NCBI Taxonomy" id="88211"/>
    <lineage>
        <taxon>Eukaryota</taxon>
        <taxon>Metazoa</taxon>
        <taxon>Ecdysozoa</taxon>
        <taxon>Arthropoda</taxon>
        <taxon>Crustacea</taxon>
        <taxon>Multicrustacea</taxon>
        <taxon>Malacostraca</taxon>
        <taxon>Eumalacostraca</taxon>
        <taxon>Eucarida</taxon>
        <taxon>Decapoda</taxon>
        <taxon>Pleocyemata</taxon>
        <taxon>Anomura</taxon>
        <taxon>Galatheoidea</taxon>
        <taxon>Porcellanidae</taxon>
        <taxon>Petrolisthes</taxon>
    </lineage>
</organism>
<dbReference type="EMBL" id="JAWQEG010006480">
    <property type="protein sequence ID" value="KAK3854712.1"/>
    <property type="molecule type" value="Genomic_DNA"/>
</dbReference>
<comment type="caution">
    <text evidence="2">The sequence shown here is derived from an EMBL/GenBank/DDBJ whole genome shotgun (WGS) entry which is preliminary data.</text>
</comment>
<keyword evidence="1" id="KW-1133">Transmembrane helix</keyword>
<keyword evidence="3" id="KW-1185">Reference proteome</keyword>
<feature type="transmembrane region" description="Helical" evidence="1">
    <location>
        <begin position="44"/>
        <end position="64"/>
    </location>
</feature>
<dbReference type="AlphaFoldDB" id="A0AAE1EJJ5"/>
<proteinExistence type="predicted"/>
<reference evidence="2" key="1">
    <citation type="submission" date="2023-10" db="EMBL/GenBank/DDBJ databases">
        <title>Genome assemblies of two species of porcelain crab, Petrolisthes cinctipes and Petrolisthes manimaculis (Anomura: Porcellanidae).</title>
        <authorList>
            <person name="Angst P."/>
        </authorList>
    </citation>
    <scope>NUCLEOTIDE SEQUENCE</scope>
    <source>
        <strain evidence="2">PB745_01</strain>
        <tissue evidence="2">Gill</tissue>
    </source>
</reference>
<evidence type="ECO:0000313" key="3">
    <source>
        <dbReference type="Proteomes" id="UP001286313"/>
    </source>
</evidence>
<dbReference type="Proteomes" id="UP001286313">
    <property type="component" value="Unassembled WGS sequence"/>
</dbReference>
<sequence length="207" mass="24556">MIRPFFGLHWRLVQIYEVQHPEAISESNNSYFDLISIIQWCHEYYIGAILSTLAALVLVFWWWWSSLRTHHHYHLSLLPYLENNPLKNVLREVSSQTEVPQQSVPHLFTMPQHCVLRSSPPIKMIYWYQLSCPKNFRIWLKVKDPRQSFLNKKQLQKPLLLDQSVNVLVEHEQSELLSQLLWCLRGDPNLPFLLGITKEPPCLVMKD</sequence>
<evidence type="ECO:0000256" key="1">
    <source>
        <dbReference type="SAM" id="Phobius"/>
    </source>
</evidence>
<keyword evidence="1" id="KW-0812">Transmembrane</keyword>
<accession>A0AAE1EJJ5</accession>
<evidence type="ECO:0000313" key="2">
    <source>
        <dbReference type="EMBL" id="KAK3854712.1"/>
    </source>
</evidence>
<gene>
    <name evidence="2" type="ORF">Pcinc_038826</name>
</gene>
<keyword evidence="1" id="KW-0472">Membrane</keyword>